<dbReference type="GO" id="GO:0005524">
    <property type="term" value="F:ATP binding"/>
    <property type="evidence" value="ECO:0007669"/>
    <property type="project" value="InterPro"/>
</dbReference>
<evidence type="ECO:0000313" key="6">
    <source>
        <dbReference type="EMBL" id="KZS92246.1"/>
    </source>
</evidence>
<feature type="domain" description="Alpha-type protein kinase" evidence="5">
    <location>
        <begin position="1"/>
        <end position="147"/>
    </location>
</feature>
<keyword evidence="7" id="KW-1185">Reference proteome</keyword>
<feature type="region of interest" description="Disordered" evidence="4">
    <location>
        <begin position="153"/>
        <end position="175"/>
    </location>
</feature>
<dbReference type="SUPFAM" id="SSF56112">
    <property type="entry name" value="Protein kinase-like (PK-like)"/>
    <property type="match status" value="1"/>
</dbReference>
<dbReference type="InterPro" id="IPR011009">
    <property type="entry name" value="Kinase-like_dom_sf"/>
</dbReference>
<evidence type="ECO:0000256" key="1">
    <source>
        <dbReference type="ARBA" id="ARBA00022527"/>
    </source>
</evidence>
<name>A0A164TC63_9AGAM</name>
<dbReference type="AlphaFoldDB" id="A0A164TC63"/>
<sequence>MQRRAHTHPPPAPLANLRFVNFALAIANTERTQHFILEEVIDTSNTRFVKYINNGSALPCPGLNAAETEIADQLVCQQHITFNKTKGLLYVSDLQGAGDLLTDAQVMTNASLGANLFAAGNVSAAHERFPVEHRCNRWCRWYGLVPFGEEPNTASKPYDPSHPNSELSRLESEVN</sequence>
<protein>
    <recommendedName>
        <fullName evidence="5">Alpha-type protein kinase domain-containing protein</fullName>
    </recommendedName>
</protein>
<reference evidence="6 7" key="1">
    <citation type="journal article" date="2016" name="Mol. Biol. Evol.">
        <title>Comparative Genomics of Early-Diverging Mushroom-Forming Fungi Provides Insights into the Origins of Lignocellulose Decay Capabilities.</title>
        <authorList>
            <person name="Nagy L.G."/>
            <person name="Riley R."/>
            <person name="Tritt A."/>
            <person name="Adam C."/>
            <person name="Daum C."/>
            <person name="Floudas D."/>
            <person name="Sun H."/>
            <person name="Yadav J.S."/>
            <person name="Pangilinan J."/>
            <person name="Larsson K.H."/>
            <person name="Matsuura K."/>
            <person name="Barry K."/>
            <person name="Labutti K."/>
            <person name="Kuo R."/>
            <person name="Ohm R.A."/>
            <person name="Bhattacharya S.S."/>
            <person name="Shirouzu T."/>
            <person name="Yoshinaga Y."/>
            <person name="Martin F.M."/>
            <person name="Grigoriev I.V."/>
            <person name="Hibbett D.S."/>
        </authorList>
    </citation>
    <scope>NUCLEOTIDE SEQUENCE [LARGE SCALE GENOMIC DNA]</scope>
    <source>
        <strain evidence="6 7">HHB9708</strain>
    </source>
</reference>
<accession>A0A164TC63</accession>
<dbReference type="EMBL" id="KV419411">
    <property type="protein sequence ID" value="KZS92246.1"/>
    <property type="molecule type" value="Genomic_DNA"/>
</dbReference>
<evidence type="ECO:0000256" key="4">
    <source>
        <dbReference type="SAM" id="MobiDB-lite"/>
    </source>
</evidence>
<evidence type="ECO:0000313" key="7">
    <source>
        <dbReference type="Proteomes" id="UP000076722"/>
    </source>
</evidence>
<dbReference type="InterPro" id="IPR004166">
    <property type="entry name" value="a-kinase_dom"/>
</dbReference>
<proteinExistence type="predicted"/>
<dbReference type="GO" id="GO:0004674">
    <property type="term" value="F:protein serine/threonine kinase activity"/>
    <property type="evidence" value="ECO:0007669"/>
    <property type="project" value="UniProtKB-KW"/>
</dbReference>
<dbReference type="PROSITE" id="PS51158">
    <property type="entry name" value="ALPHA_KINASE"/>
    <property type="match status" value="1"/>
</dbReference>
<keyword evidence="1" id="KW-0723">Serine/threonine-protein kinase</keyword>
<organism evidence="6 7">
    <name type="scientific">Sistotremastrum niveocremeum HHB9708</name>
    <dbReference type="NCBI Taxonomy" id="1314777"/>
    <lineage>
        <taxon>Eukaryota</taxon>
        <taxon>Fungi</taxon>
        <taxon>Dikarya</taxon>
        <taxon>Basidiomycota</taxon>
        <taxon>Agaricomycotina</taxon>
        <taxon>Agaricomycetes</taxon>
        <taxon>Sistotremastrales</taxon>
        <taxon>Sistotremastraceae</taxon>
        <taxon>Sertulicium</taxon>
        <taxon>Sertulicium niveocremeum</taxon>
    </lineage>
</organism>
<dbReference type="Pfam" id="PF02816">
    <property type="entry name" value="Alpha_kinase"/>
    <property type="match status" value="1"/>
</dbReference>
<dbReference type="Proteomes" id="UP000076722">
    <property type="component" value="Unassembled WGS sequence"/>
</dbReference>
<keyword evidence="2" id="KW-0808">Transferase</keyword>
<dbReference type="Gene3D" id="3.20.200.10">
    <property type="entry name" value="MHCK/EF2 kinase"/>
    <property type="match status" value="1"/>
</dbReference>
<gene>
    <name evidence="6" type="ORF">SISNIDRAFT_413202</name>
</gene>
<dbReference type="OrthoDB" id="301415at2759"/>
<evidence type="ECO:0000256" key="3">
    <source>
        <dbReference type="ARBA" id="ARBA00022777"/>
    </source>
</evidence>
<keyword evidence="3" id="KW-0418">Kinase</keyword>
<evidence type="ECO:0000256" key="2">
    <source>
        <dbReference type="ARBA" id="ARBA00022679"/>
    </source>
</evidence>
<evidence type="ECO:0000259" key="5">
    <source>
        <dbReference type="PROSITE" id="PS51158"/>
    </source>
</evidence>